<gene>
    <name evidence="2" type="ORF">Ga0074812_115150</name>
</gene>
<name>A0A0S4QSZ1_9ACTN</name>
<evidence type="ECO:0000313" key="2">
    <source>
        <dbReference type="EMBL" id="CUU57948.1"/>
    </source>
</evidence>
<sequence length="450" mass="49160">MTESGETSEALVEELDEDPFGGLERRELCSLGREWLLHGHLQDRIGMPLVLENSDRETMEKAAIDQWMAASPVYSRRVQRALGFGAPTVESIFKNLQLDIGTPHQYLDVRYRLLGPDRGEFFLAHCGALLDVEPMGEEFVHGMCHTIEDPTFDATAGAGNPRARVRPLHRPPRTPAGREPHCHWTVHIDDGPPVAPHRNEALVAASLAATVTLPAPRDVPGAEPGGWADYSGPFAADFALEDLSRSALVIALREVALQSHLLFRSYQLAVEDHFGTERVAQVVPRVFAGLGGLTSERLRRSMRLPGGAESVARVLRLHPMLAPAGYVRTRIELVDATRVRFALRESPVTSEPDGRTWFARLGHDAGSLAQIAALVRGVDARARVGAARLRPDEVLAYEIEVDPAAPEAPEAPEVRLAKISNGAGFLFRQRRSPRGPEPVADVPAQTGGRP</sequence>
<reference evidence="3" key="1">
    <citation type="submission" date="2015-11" db="EMBL/GenBank/DDBJ databases">
        <authorList>
            <person name="Varghese N."/>
        </authorList>
    </citation>
    <scope>NUCLEOTIDE SEQUENCE [LARGE SCALE GENOMIC DNA]</scope>
    <source>
        <strain evidence="3">DSM 45899</strain>
    </source>
</reference>
<accession>A0A0S4QSZ1</accession>
<protein>
    <submittedName>
        <fullName evidence="2">Uncharacterized protein</fullName>
    </submittedName>
</protein>
<organism evidence="2 3">
    <name type="scientific">Parafrankia irregularis</name>
    <dbReference type="NCBI Taxonomy" id="795642"/>
    <lineage>
        <taxon>Bacteria</taxon>
        <taxon>Bacillati</taxon>
        <taxon>Actinomycetota</taxon>
        <taxon>Actinomycetes</taxon>
        <taxon>Frankiales</taxon>
        <taxon>Frankiaceae</taxon>
        <taxon>Parafrankia</taxon>
    </lineage>
</organism>
<feature type="region of interest" description="Disordered" evidence="1">
    <location>
        <begin position="427"/>
        <end position="450"/>
    </location>
</feature>
<feature type="region of interest" description="Disordered" evidence="1">
    <location>
        <begin position="156"/>
        <end position="181"/>
    </location>
</feature>
<dbReference type="Proteomes" id="UP000198802">
    <property type="component" value="Unassembled WGS sequence"/>
</dbReference>
<proteinExistence type="predicted"/>
<keyword evidence="3" id="KW-1185">Reference proteome</keyword>
<dbReference type="RefSeq" id="WP_193209743.1">
    <property type="nucleotide sequence ID" value="NZ_FAOZ01000015.1"/>
</dbReference>
<dbReference type="AlphaFoldDB" id="A0A0S4QSZ1"/>
<evidence type="ECO:0000313" key="3">
    <source>
        <dbReference type="Proteomes" id="UP000198802"/>
    </source>
</evidence>
<feature type="compositionally biased region" description="Basic residues" evidence="1">
    <location>
        <begin position="163"/>
        <end position="172"/>
    </location>
</feature>
<dbReference type="EMBL" id="FAOZ01000015">
    <property type="protein sequence ID" value="CUU57948.1"/>
    <property type="molecule type" value="Genomic_DNA"/>
</dbReference>
<evidence type="ECO:0000256" key="1">
    <source>
        <dbReference type="SAM" id="MobiDB-lite"/>
    </source>
</evidence>